<keyword evidence="3" id="KW-1185">Reference proteome</keyword>
<feature type="compositionally biased region" description="Polar residues" evidence="1">
    <location>
        <begin position="274"/>
        <end position="283"/>
    </location>
</feature>
<accession>A0A8T8SRZ8</accession>
<name>A0A8T8SRZ8_9BASI</name>
<dbReference type="AlphaFoldDB" id="A0A8T8SRZ8"/>
<gene>
    <name evidence="2" type="ORF">A4X13_0g5880</name>
</gene>
<sequence>MKLKLELHKPPSFEALLSYNVRCHVPLESFVFNHPCDGQNFNPVRRRAKERAELAELPNDVERIRTERRKARSNKNKYQGHGTDFGGQGIGRYGGFSSDAYHSGQAAGAGSGSGKGGGSGGADLDHDHILLEYHHFEANFNDSSASSTSTVNSTSTSTPDVNYFQARIKNIGVKFLVLFFTYGHLSNAEAVVKSCVSAYEVGTFNKPQYVVKSDCSEYDDSPLFQWWELVEMPGKDGKTTSVKWALATSRAFTLSSSAPAPSMKARARSMLPASDSTTSTARL</sequence>
<reference evidence="2" key="1">
    <citation type="submission" date="2016-04" db="EMBL/GenBank/DDBJ databases">
        <authorList>
            <person name="Nguyen H.D."/>
            <person name="Samba Siva P."/>
            <person name="Cullis J."/>
            <person name="Levesque C.A."/>
            <person name="Hambleton S."/>
        </authorList>
    </citation>
    <scope>NUCLEOTIDE SEQUENCE</scope>
    <source>
        <strain evidence="2">DAOMC 236416</strain>
    </source>
</reference>
<proteinExistence type="predicted"/>
<evidence type="ECO:0000313" key="3">
    <source>
        <dbReference type="Proteomes" id="UP000077521"/>
    </source>
</evidence>
<dbReference type="EMBL" id="LWDF02000500">
    <property type="protein sequence ID" value="KAE8246237.1"/>
    <property type="molecule type" value="Genomic_DNA"/>
</dbReference>
<dbReference type="Proteomes" id="UP000077521">
    <property type="component" value="Unassembled WGS sequence"/>
</dbReference>
<feature type="region of interest" description="Disordered" evidence="1">
    <location>
        <begin position="264"/>
        <end position="283"/>
    </location>
</feature>
<organism evidence="2 3">
    <name type="scientific">Tilletia indica</name>
    <dbReference type="NCBI Taxonomy" id="43049"/>
    <lineage>
        <taxon>Eukaryota</taxon>
        <taxon>Fungi</taxon>
        <taxon>Dikarya</taxon>
        <taxon>Basidiomycota</taxon>
        <taxon>Ustilaginomycotina</taxon>
        <taxon>Exobasidiomycetes</taxon>
        <taxon>Tilletiales</taxon>
        <taxon>Tilletiaceae</taxon>
        <taxon>Tilletia</taxon>
    </lineage>
</organism>
<evidence type="ECO:0000313" key="2">
    <source>
        <dbReference type="EMBL" id="KAE8246237.1"/>
    </source>
</evidence>
<comment type="caution">
    <text evidence="2">The sequence shown here is derived from an EMBL/GenBank/DDBJ whole genome shotgun (WGS) entry which is preliminary data.</text>
</comment>
<protein>
    <submittedName>
        <fullName evidence="2">Uncharacterized protein</fullName>
    </submittedName>
</protein>
<evidence type="ECO:0000256" key="1">
    <source>
        <dbReference type="SAM" id="MobiDB-lite"/>
    </source>
</evidence>
<reference evidence="2" key="2">
    <citation type="journal article" date="2019" name="IMA Fungus">
        <title>Genome sequencing and comparison of five Tilletia species to identify candidate genes for the detection of regulated species infecting wheat.</title>
        <authorList>
            <person name="Nguyen H.D.T."/>
            <person name="Sultana T."/>
            <person name="Kesanakurti P."/>
            <person name="Hambleton S."/>
        </authorList>
    </citation>
    <scope>NUCLEOTIDE SEQUENCE</scope>
    <source>
        <strain evidence="2">DAOMC 236416</strain>
    </source>
</reference>